<reference evidence="3" key="1">
    <citation type="submission" date="2021-03" db="EMBL/GenBank/DDBJ databases">
        <authorList>
            <person name="Wang G."/>
        </authorList>
    </citation>
    <scope>NUCLEOTIDE SEQUENCE</scope>
    <source>
        <strain evidence="3">KCTC 12899</strain>
    </source>
</reference>
<dbReference type="SUPFAM" id="SSF46565">
    <property type="entry name" value="Chaperone J-domain"/>
    <property type="match status" value="1"/>
</dbReference>
<dbReference type="InterPro" id="IPR036869">
    <property type="entry name" value="J_dom_sf"/>
</dbReference>
<feature type="compositionally biased region" description="Basic and acidic residues" evidence="1">
    <location>
        <begin position="36"/>
        <end position="53"/>
    </location>
</feature>
<dbReference type="Proteomes" id="UP000664417">
    <property type="component" value="Unassembled WGS sequence"/>
</dbReference>
<proteinExistence type="predicted"/>
<organism evidence="3 4">
    <name type="scientific">Acanthopleuribacter pedis</name>
    <dbReference type="NCBI Taxonomy" id="442870"/>
    <lineage>
        <taxon>Bacteria</taxon>
        <taxon>Pseudomonadati</taxon>
        <taxon>Acidobacteriota</taxon>
        <taxon>Holophagae</taxon>
        <taxon>Acanthopleuribacterales</taxon>
        <taxon>Acanthopleuribacteraceae</taxon>
        <taxon>Acanthopleuribacter</taxon>
    </lineage>
</organism>
<dbReference type="AlphaFoldDB" id="A0A8J7U6Z0"/>
<dbReference type="SMART" id="SM00271">
    <property type="entry name" value="DnaJ"/>
    <property type="match status" value="1"/>
</dbReference>
<dbReference type="Gene3D" id="1.10.287.110">
    <property type="entry name" value="DnaJ domain"/>
    <property type="match status" value="1"/>
</dbReference>
<accession>A0A8J7U6Z0</accession>
<dbReference type="InterPro" id="IPR001623">
    <property type="entry name" value="DnaJ_domain"/>
</dbReference>
<keyword evidence="4" id="KW-1185">Reference proteome</keyword>
<feature type="domain" description="J" evidence="2">
    <location>
        <begin position="65"/>
        <end position="126"/>
    </location>
</feature>
<dbReference type="Pfam" id="PF00226">
    <property type="entry name" value="DnaJ"/>
    <property type="match status" value="1"/>
</dbReference>
<evidence type="ECO:0000259" key="2">
    <source>
        <dbReference type="PROSITE" id="PS50076"/>
    </source>
</evidence>
<evidence type="ECO:0000313" key="3">
    <source>
        <dbReference type="EMBL" id="MBO1323252.1"/>
    </source>
</evidence>
<name>A0A8J7U6Z0_9BACT</name>
<comment type="caution">
    <text evidence="3">The sequence shown here is derived from an EMBL/GenBank/DDBJ whole genome shotgun (WGS) entry which is preliminary data.</text>
</comment>
<sequence>MSIFSRLKDIVRANVHAFTENQGLDNPFSRGPKQGQADDLKRDAGESSFRDAEPAQPAQDPELAKHFATLGVPYGSNLKTVKAAWLKLIKANHPDRHTGSPAAEKRAQEMTQKINYAFSELEKKLK</sequence>
<evidence type="ECO:0000256" key="1">
    <source>
        <dbReference type="SAM" id="MobiDB-lite"/>
    </source>
</evidence>
<dbReference type="RefSeq" id="WP_207863328.1">
    <property type="nucleotide sequence ID" value="NZ_JAFREP010000054.1"/>
</dbReference>
<dbReference type="EMBL" id="JAFREP010000054">
    <property type="protein sequence ID" value="MBO1323252.1"/>
    <property type="molecule type" value="Genomic_DNA"/>
</dbReference>
<dbReference type="CDD" id="cd06257">
    <property type="entry name" value="DnaJ"/>
    <property type="match status" value="1"/>
</dbReference>
<dbReference type="PROSITE" id="PS50076">
    <property type="entry name" value="DNAJ_2"/>
    <property type="match status" value="1"/>
</dbReference>
<gene>
    <name evidence="3" type="ORF">J3U88_32605</name>
</gene>
<protein>
    <submittedName>
        <fullName evidence="3">DnaJ domain-containing protein</fullName>
    </submittedName>
</protein>
<evidence type="ECO:0000313" key="4">
    <source>
        <dbReference type="Proteomes" id="UP000664417"/>
    </source>
</evidence>
<feature type="region of interest" description="Disordered" evidence="1">
    <location>
        <begin position="19"/>
        <end position="60"/>
    </location>
</feature>